<feature type="domain" description="Rab3-GAP regulatory subunit N-terminal" evidence="1">
    <location>
        <begin position="36"/>
        <end position="151"/>
    </location>
</feature>
<gene>
    <name evidence="2" type="ORF">FBUS_09800</name>
</gene>
<evidence type="ECO:0000259" key="1">
    <source>
        <dbReference type="Pfam" id="PF14655"/>
    </source>
</evidence>
<comment type="caution">
    <text evidence="2">The sequence shown here is derived from an EMBL/GenBank/DDBJ whole genome shotgun (WGS) entry which is preliminary data.</text>
</comment>
<dbReference type="InterPro" id="IPR032839">
    <property type="entry name" value="RAB3GAP_N"/>
</dbReference>
<reference evidence="2" key="1">
    <citation type="submission" date="2019-05" db="EMBL/GenBank/DDBJ databases">
        <title>Annotation for the trematode Fasciolopsis buski.</title>
        <authorList>
            <person name="Choi Y.-J."/>
        </authorList>
    </citation>
    <scope>NUCLEOTIDE SEQUENCE</scope>
    <source>
        <strain evidence="2">HT</strain>
        <tissue evidence="2">Whole worm</tissue>
    </source>
</reference>
<evidence type="ECO:0000313" key="3">
    <source>
        <dbReference type="Proteomes" id="UP000728185"/>
    </source>
</evidence>
<dbReference type="Pfam" id="PF14655">
    <property type="entry name" value="RAB3GAP2_N"/>
    <property type="match status" value="1"/>
</dbReference>
<organism evidence="2 3">
    <name type="scientific">Fasciolopsis buskii</name>
    <dbReference type="NCBI Taxonomy" id="27845"/>
    <lineage>
        <taxon>Eukaryota</taxon>
        <taxon>Metazoa</taxon>
        <taxon>Spiralia</taxon>
        <taxon>Lophotrochozoa</taxon>
        <taxon>Platyhelminthes</taxon>
        <taxon>Trematoda</taxon>
        <taxon>Digenea</taxon>
        <taxon>Plagiorchiida</taxon>
        <taxon>Echinostomata</taxon>
        <taxon>Echinostomatoidea</taxon>
        <taxon>Fasciolidae</taxon>
        <taxon>Fasciolopsis</taxon>
    </lineage>
</organism>
<protein>
    <submittedName>
        <fullName evidence="2">Rab3 GTPase-activating protein non-catalytic subunit</fullName>
    </submittedName>
</protein>
<keyword evidence="3" id="KW-1185">Reference proteome</keyword>
<dbReference type="OrthoDB" id="2019917at2759"/>
<proteinExistence type="predicted"/>
<name>A0A8E0VHA8_9TREM</name>
<dbReference type="InterPro" id="IPR026059">
    <property type="entry name" value="Rab3GAP2"/>
</dbReference>
<dbReference type="AlphaFoldDB" id="A0A8E0VHA8"/>
<dbReference type="Proteomes" id="UP000728185">
    <property type="component" value="Unassembled WGS sequence"/>
</dbReference>
<sequence>MIFGSRSPRSDKHILRVRYDLNGTSSIIPAASVQKASSVKLNLSRALTDQHRESYPKGLVISSDRQWLAMTDNLGRVLLIDGQRERVVRIWKGYRDAELAFYELSDNSASAARDTRCLLIHAPHRRMLELFRLIHGPCLSTWDVDEPARLIPGSHQIIGDFYPSHG</sequence>
<dbReference type="PANTHER" id="PTHR12472">
    <property type="entry name" value="RAB3-GAP REGULATORY DOMAIN"/>
    <property type="match status" value="1"/>
</dbReference>
<dbReference type="PANTHER" id="PTHR12472:SF0">
    <property type="entry name" value="RAB3 GTPASE-ACTIVATING PROTEIN NON-CATALYTIC SUBUNIT"/>
    <property type="match status" value="1"/>
</dbReference>
<evidence type="ECO:0000313" key="2">
    <source>
        <dbReference type="EMBL" id="KAA0185860.1"/>
    </source>
</evidence>
<accession>A0A8E0VHA8</accession>
<dbReference type="EMBL" id="LUCM01010166">
    <property type="protein sequence ID" value="KAA0185860.1"/>
    <property type="molecule type" value="Genomic_DNA"/>
</dbReference>